<keyword evidence="3" id="KW-1185">Reference proteome</keyword>
<evidence type="ECO:0000313" key="3">
    <source>
        <dbReference type="Proteomes" id="UP000604341"/>
    </source>
</evidence>
<keyword evidence="1" id="KW-0472">Membrane</keyword>
<feature type="transmembrane region" description="Helical" evidence="1">
    <location>
        <begin position="106"/>
        <end position="126"/>
    </location>
</feature>
<reference evidence="3" key="1">
    <citation type="journal article" date="2019" name="Int. J. Syst. Evol. Microbiol.">
        <title>The Global Catalogue of Microorganisms (GCM) 10K type strain sequencing project: providing services to taxonomists for standard genome sequencing and annotation.</title>
        <authorList>
            <consortium name="The Broad Institute Genomics Platform"/>
            <consortium name="The Broad Institute Genome Sequencing Center for Infectious Disease"/>
            <person name="Wu L."/>
            <person name="Ma J."/>
        </authorList>
    </citation>
    <scope>NUCLEOTIDE SEQUENCE [LARGE SCALE GENOMIC DNA]</scope>
    <source>
        <strain evidence="3">JCM 19173</strain>
    </source>
</reference>
<proteinExistence type="predicted"/>
<dbReference type="EMBL" id="BMPE01000001">
    <property type="protein sequence ID" value="GGK88952.1"/>
    <property type="molecule type" value="Genomic_DNA"/>
</dbReference>
<evidence type="ECO:0000313" key="2">
    <source>
        <dbReference type="EMBL" id="GGK88952.1"/>
    </source>
</evidence>
<organism evidence="2 3">
    <name type="scientific">Deinococcus radiotolerans</name>
    <dbReference type="NCBI Taxonomy" id="1309407"/>
    <lineage>
        <taxon>Bacteria</taxon>
        <taxon>Thermotogati</taxon>
        <taxon>Deinococcota</taxon>
        <taxon>Deinococci</taxon>
        <taxon>Deinococcales</taxon>
        <taxon>Deinococcaceae</taxon>
        <taxon>Deinococcus</taxon>
    </lineage>
</organism>
<evidence type="ECO:0008006" key="4">
    <source>
        <dbReference type="Google" id="ProtNLM"/>
    </source>
</evidence>
<dbReference type="RefSeq" id="WP_189067310.1">
    <property type="nucleotide sequence ID" value="NZ_BMPE01000001.1"/>
</dbReference>
<protein>
    <recommendedName>
        <fullName evidence="4">HPP family protein</fullName>
    </recommendedName>
</protein>
<keyword evidence="1" id="KW-1133">Transmembrane helix</keyword>
<gene>
    <name evidence="2" type="ORF">GCM10010844_04310</name>
</gene>
<feature type="transmembrane region" description="Helical" evidence="1">
    <location>
        <begin position="71"/>
        <end position="94"/>
    </location>
</feature>
<accession>A0ABQ2FF29</accession>
<feature type="transmembrane region" description="Helical" evidence="1">
    <location>
        <begin position="34"/>
        <end position="65"/>
    </location>
</feature>
<sequence>MTPDEWNDGIRNEVDSVQDTDWSRETRRHLRRRAWLTATAITLGFTIITLSLMAVVNAALVGALAPVPPGAMNMIISPFNPEWLLIAGLGYLLTRRGFTPLQAASSLLTAMLLYSITARLVTLNVQSNFPDDVSFTVDILPAPQDALSGPVLMALILNIVALSAGIGLARVRLHKTRTA</sequence>
<comment type="caution">
    <text evidence="2">The sequence shown here is derived from an EMBL/GenBank/DDBJ whole genome shotgun (WGS) entry which is preliminary data.</text>
</comment>
<evidence type="ECO:0000256" key="1">
    <source>
        <dbReference type="SAM" id="Phobius"/>
    </source>
</evidence>
<keyword evidence="1" id="KW-0812">Transmembrane</keyword>
<dbReference type="Proteomes" id="UP000604341">
    <property type="component" value="Unassembled WGS sequence"/>
</dbReference>
<name>A0ABQ2FF29_9DEIO</name>
<feature type="transmembrane region" description="Helical" evidence="1">
    <location>
        <begin position="146"/>
        <end position="169"/>
    </location>
</feature>